<accession>A0A934I4D8</accession>
<evidence type="ECO:0000313" key="2">
    <source>
        <dbReference type="Proteomes" id="UP000602087"/>
    </source>
</evidence>
<name>A0A934I4D8_9MICO</name>
<sequence length="79" mass="8332">MATYIARITVRDDLDDDTVAGMADALQAQGDPEVLPDRVVFTVPGEAPDGTTASVAASQHAGEVLDGFVWDVDVVETWA</sequence>
<dbReference type="EMBL" id="JAEINH010000002">
    <property type="protein sequence ID" value="MBI9114016.1"/>
    <property type="molecule type" value="Genomic_DNA"/>
</dbReference>
<dbReference type="AlphaFoldDB" id="A0A934I4D8"/>
<evidence type="ECO:0000313" key="1">
    <source>
        <dbReference type="EMBL" id="MBI9114016.1"/>
    </source>
</evidence>
<keyword evidence="2" id="KW-1185">Reference proteome</keyword>
<comment type="caution">
    <text evidence="1">The sequence shown here is derived from an EMBL/GenBank/DDBJ whole genome shotgun (WGS) entry which is preliminary data.</text>
</comment>
<proteinExistence type="predicted"/>
<reference evidence="1" key="1">
    <citation type="submission" date="2020-12" db="EMBL/GenBank/DDBJ databases">
        <title>Sanguibacter suaedae sp. nov., isolated from Suaeda aralocaspica.</title>
        <authorList>
            <person name="Ma Q."/>
        </authorList>
    </citation>
    <scope>NUCLEOTIDE SEQUENCE</scope>
    <source>
        <strain evidence="1">YZGR15</strain>
    </source>
</reference>
<organism evidence="1 2">
    <name type="scientific">Sanguibacter suaedae</name>
    <dbReference type="NCBI Taxonomy" id="2795737"/>
    <lineage>
        <taxon>Bacteria</taxon>
        <taxon>Bacillati</taxon>
        <taxon>Actinomycetota</taxon>
        <taxon>Actinomycetes</taxon>
        <taxon>Micrococcales</taxon>
        <taxon>Sanguibacteraceae</taxon>
        <taxon>Sanguibacter</taxon>
    </lineage>
</organism>
<dbReference type="Proteomes" id="UP000602087">
    <property type="component" value="Unassembled WGS sequence"/>
</dbReference>
<protein>
    <submittedName>
        <fullName evidence="1">Uncharacterized protein</fullName>
    </submittedName>
</protein>
<dbReference type="RefSeq" id="WP_198732570.1">
    <property type="nucleotide sequence ID" value="NZ_JAEINH010000002.1"/>
</dbReference>
<gene>
    <name evidence="1" type="ORF">JAV76_03180</name>
</gene>